<protein>
    <recommendedName>
        <fullName evidence="1">Halobacterial output domain-containing protein</fullName>
    </recommendedName>
</protein>
<evidence type="ECO:0000259" key="1">
    <source>
        <dbReference type="Pfam" id="PF18545"/>
    </source>
</evidence>
<proteinExistence type="predicted"/>
<evidence type="ECO:0000313" key="2">
    <source>
        <dbReference type="EMBL" id="KAB1188656.1"/>
    </source>
</evidence>
<dbReference type="InterPro" id="IPR040624">
    <property type="entry name" value="HalOD1"/>
</dbReference>
<reference evidence="2" key="1">
    <citation type="submission" date="2019-09" db="EMBL/GenBank/DDBJ databases">
        <title>Genomic analysis of Haloferax sp. CBA1149.</title>
        <authorList>
            <person name="Roh S.W."/>
        </authorList>
    </citation>
    <scope>NUCLEOTIDE SEQUENCE</scope>
    <source>
        <strain evidence="2">CBA1149</strain>
    </source>
</reference>
<name>A0A643K5J2_9EURY</name>
<feature type="domain" description="Halobacterial output" evidence="1">
    <location>
        <begin position="17"/>
        <end position="84"/>
    </location>
</feature>
<organism evidence="2">
    <name type="scientific">Haloferax sp. CBA1149</name>
    <dbReference type="NCBI Taxonomy" id="2650753"/>
    <lineage>
        <taxon>Archaea</taxon>
        <taxon>Methanobacteriati</taxon>
        <taxon>Methanobacteriota</taxon>
        <taxon>Stenosarchaea group</taxon>
        <taxon>Halobacteria</taxon>
        <taxon>Halobacteriales</taxon>
        <taxon>Haloferacaceae</taxon>
        <taxon>Haloferax</taxon>
    </lineage>
</organism>
<dbReference type="RefSeq" id="WP_151138644.1">
    <property type="nucleotide sequence ID" value="NZ_VZUS01000001.1"/>
</dbReference>
<dbReference type="AlphaFoldDB" id="A0A643K5J2"/>
<gene>
    <name evidence="2" type="ORF">Hfx1149_11655</name>
</gene>
<dbReference type="EMBL" id="VZUS01000001">
    <property type="protein sequence ID" value="KAB1188656.1"/>
    <property type="molecule type" value="Genomic_DNA"/>
</dbReference>
<dbReference type="Pfam" id="PF18545">
    <property type="entry name" value="HalOD1"/>
    <property type="match status" value="1"/>
</dbReference>
<accession>A0A643K5J2</accession>
<comment type="caution">
    <text evidence="2">The sequence shown here is derived from an EMBL/GenBank/DDBJ whole genome shotgun (WGS) entry which is preliminary data.</text>
</comment>
<sequence length="84" mass="9221">MRDSQQLDTPHRSVDCTDVVRAVAEREGVDPTNLEPRLYDVINPDALDTLLATATTDAQSPIIVRFEYAGYTVVVDSDGTLVVE</sequence>